<accession>A0AAV4LEC6</accession>
<evidence type="ECO:0000313" key="2">
    <source>
        <dbReference type="Proteomes" id="UP001057291"/>
    </source>
</evidence>
<protein>
    <submittedName>
        <fullName evidence="1">Uncharacterized protein</fullName>
    </submittedName>
</protein>
<organism evidence="1 2">
    <name type="scientific">Collibacillus ludicampi</name>
    <dbReference type="NCBI Taxonomy" id="2771369"/>
    <lineage>
        <taxon>Bacteria</taxon>
        <taxon>Bacillati</taxon>
        <taxon>Bacillota</taxon>
        <taxon>Bacilli</taxon>
        <taxon>Bacillales</taxon>
        <taxon>Alicyclobacillaceae</taxon>
        <taxon>Collibacillus</taxon>
    </lineage>
</organism>
<keyword evidence="2" id="KW-1185">Reference proteome</keyword>
<evidence type="ECO:0000313" key="1">
    <source>
        <dbReference type="EMBL" id="GIM46023.1"/>
    </source>
</evidence>
<dbReference type="InterPro" id="IPR007405">
    <property type="entry name" value="Phage_KVP40_Orf299"/>
</dbReference>
<gene>
    <name evidence="1" type="ORF">DNHGIG_15720</name>
</gene>
<dbReference type="Pfam" id="PF04308">
    <property type="entry name" value="RNaseH_like"/>
    <property type="match status" value="1"/>
</dbReference>
<proteinExistence type="predicted"/>
<dbReference type="PANTHER" id="PTHR39961:SF1">
    <property type="entry name" value="DUF458 DOMAIN-CONTAINING PROTEIN"/>
    <property type="match status" value="1"/>
</dbReference>
<sequence>MVKFMNPTKGTLTLDQVVDDMIQYVETAPNDKYRVIIGSDSHTNPGKGTTTFVTAIIIHRVGKGARYYFYRLPQHVVRSLRQRIYTEASLSLNTCGELTKLLQERQQEWNLEVHVDVGEKGATKSLIKEVVGWITQSGYRATIKPDSFGASKVADRYTRCSS</sequence>
<dbReference type="AlphaFoldDB" id="A0AAV4LEC6"/>
<dbReference type="Proteomes" id="UP001057291">
    <property type="component" value="Unassembled WGS sequence"/>
</dbReference>
<reference evidence="1" key="1">
    <citation type="journal article" date="2023" name="Int. J. Syst. Evol. Microbiol.">
        <title>Collibacillus ludicampi gen. nov., sp. nov., a new soil bacterium of the family Alicyclobacillaceae.</title>
        <authorList>
            <person name="Jojima T."/>
            <person name="Ioku Y."/>
            <person name="Fukuta Y."/>
            <person name="Shirasaka N."/>
            <person name="Matsumura Y."/>
            <person name="Mori M."/>
        </authorList>
    </citation>
    <scope>NUCLEOTIDE SEQUENCE</scope>
    <source>
        <strain evidence="1">TP075</strain>
    </source>
</reference>
<name>A0AAV4LEC6_9BACL</name>
<dbReference type="EMBL" id="BOQE01000001">
    <property type="protein sequence ID" value="GIM46023.1"/>
    <property type="molecule type" value="Genomic_DNA"/>
</dbReference>
<dbReference type="PANTHER" id="PTHR39961">
    <property type="entry name" value="HYPOTHETICAL CYTOSOLIC PROTEIN"/>
    <property type="match status" value="1"/>
</dbReference>
<comment type="caution">
    <text evidence="1">The sequence shown here is derived from an EMBL/GenBank/DDBJ whole genome shotgun (WGS) entry which is preliminary data.</text>
</comment>